<dbReference type="InterPro" id="IPR040387">
    <property type="entry name" value="RIN4/NOI4"/>
</dbReference>
<gene>
    <name evidence="3" type="ORF">Taro_051760</name>
</gene>
<dbReference type="AlphaFoldDB" id="A0A843XI03"/>
<feature type="region of interest" description="Disordered" evidence="1">
    <location>
        <begin position="232"/>
        <end position="251"/>
    </location>
</feature>
<evidence type="ECO:0000256" key="1">
    <source>
        <dbReference type="SAM" id="MobiDB-lite"/>
    </source>
</evidence>
<dbReference type="Pfam" id="PF05627">
    <property type="entry name" value="AvrRpt-cleavage"/>
    <property type="match status" value="2"/>
</dbReference>
<protein>
    <recommendedName>
        <fullName evidence="2">RIN4 pathogenic type III effector avirulence factor Avr cleavage site domain-containing protein</fullName>
    </recommendedName>
</protein>
<feature type="domain" description="RIN4 pathogenic type III effector avirulence factor Avr cleavage site" evidence="2">
    <location>
        <begin position="3"/>
        <end position="31"/>
    </location>
</feature>
<keyword evidence="4" id="KW-1185">Reference proteome</keyword>
<dbReference type="PANTHER" id="PTHR33159">
    <property type="entry name" value="RPM1-INTERACTING PROTEIN 4 (RIN4) FAMILY PROTEIN"/>
    <property type="match status" value="1"/>
</dbReference>
<evidence type="ECO:0000259" key="2">
    <source>
        <dbReference type="Pfam" id="PF05627"/>
    </source>
</evidence>
<dbReference type="EMBL" id="NMUH01008427">
    <property type="protein sequence ID" value="MQM18765.1"/>
    <property type="molecule type" value="Genomic_DNA"/>
</dbReference>
<evidence type="ECO:0000313" key="4">
    <source>
        <dbReference type="Proteomes" id="UP000652761"/>
    </source>
</evidence>
<name>A0A843XI03_COLES</name>
<dbReference type="Proteomes" id="UP000652761">
    <property type="component" value="Unassembled WGS sequence"/>
</dbReference>
<organism evidence="3 4">
    <name type="scientific">Colocasia esculenta</name>
    <name type="common">Wild taro</name>
    <name type="synonym">Arum esculentum</name>
    <dbReference type="NCBI Taxonomy" id="4460"/>
    <lineage>
        <taxon>Eukaryota</taxon>
        <taxon>Viridiplantae</taxon>
        <taxon>Streptophyta</taxon>
        <taxon>Embryophyta</taxon>
        <taxon>Tracheophyta</taxon>
        <taxon>Spermatophyta</taxon>
        <taxon>Magnoliopsida</taxon>
        <taxon>Liliopsida</taxon>
        <taxon>Araceae</taxon>
        <taxon>Aroideae</taxon>
        <taxon>Colocasieae</taxon>
        <taxon>Colocasia</taxon>
    </lineage>
</organism>
<feature type="domain" description="RIN4 pathogenic type III effector avirulence factor Avr cleavage site" evidence="2">
    <location>
        <begin position="192"/>
        <end position="226"/>
    </location>
</feature>
<accession>A0A843XI03</accession>
<proteinExistence type="predicted"/>
<evidence type="ECO:0000313" key="3">
    <source>
        <dbReference type="EMBL" id="MQM18765.1"/>
    </source>
</evidence>
<dbReference type="PANTHER" id="PTHR33159:SF49">
    <property type="entry name" value="RPM1-INTERACTING PROTEIN 4"/>
    <property type="match status" value="1"/>
</dbReference>
<dbReference type="OrthoDB" id="765662at2759"/>
<reference evidence="3" key="1">
    <citation type="submission" date="2017-07" db="EMBL/GenBank/DDBJ databases">
        <title>Taro Niue Genome Assembly and Annotation.</title>
        <authorList>
            <person name="Atibalentja N."/>
            <person name="Keating K."/>
            <person name="Fields C.J."/>
        </authorList>
    </citation>
    <scope>NUCLEOTIDE SEQUENCE</scope>
    <source>
        <strain evidence="3">Niue_2</strain>
        <tissue evidence="3">Leaf</tissue>
    </source>
</reference>
<dbReference type="GO" id="GO:0005886">
    <property type="term" value="C:plasma membrane"/>
    <property type="evidence" value="ECO:0007669"/>
    <property type="project" value="TreeGrafter"/>
</dbReference>
<sequence>MAQRSHVPKFGTWEAENVAYTAYFETARKGRGVGGRIVNPNDPEERHELIREEQQHAPPLINAQSSHGVGLSSTTNTPNKINVYAPQRLQQEKQHHKESDAFGGQIRSSYHDRAQQKDTTNAPRNHKDRSNPSGFGREEGYSTSSSMHSHQGQVQSKNNQIRQRRDYPPAMSPQQSMLTTKNNQQAEVQQHHRAASVPKFGAWDVTSPQAGAGFTMIFDKVKEERQQAVNKLPTPLHTPGPYSPRGLISDNKPAKSKRFCCFLPMAD</sequence>
<dbReference type="InterPro" id="IPR008700">
    <property type="entry name" value="TypeIII_avirulence_cleave"/>
</dbReference>
<feature type="compositionally biased region" description="Polar residues" evidence="1">
    <location>
        <begin position="172"/>
        <end position="188"/>
    </location>
</feature>
<feature type="compositionally biased region" description="Polar residues" evidence="1">
    <location>
        <begin position="141"/>
        <end position="161"/>
    </location>
</feature>
<comment type="caution">
    <text evidence="3">The sequence shown here is derived from an EMBL/GenBank/DDBJ whole genome shotgun (WGS) entry which is preliminary data.</text>
</comment>
<feature type="region of interest" description="Disordered" evidence="1">
    <location>
        <begin position="109"/>
        <end position="194"/>
    </location>
</feature>